<dbReference type="AlphaFoldDB" id="A0A348WEZ3"/>
<reference evidence="6 7" key="1">
    <citation type="journal article" date="2018" name="Nat. Biotechnol.">
        <title>A standardized bacterial taxonomy based on genome phylogeny substantially revises the tree of life.</title>
        <authorList>
            <person name="Parks D.H."/>
            <person name="Chuvochina M."/>
            <person name="Waite D.W."/>
            <person name="Rinke C."/>
            <person name="Skarshewski A."/>
            <person name="Chaumeil P.A."/>
            <person name="Hugenholtz P."/>
        </authorList>
    </citation>
    <scope>NUCLEOTIDE SEQUENCE [LARGE SCALE GENOMIC DNA]</scope>
    <source>
        <strain evidence="6">UBA9169</strain>
    </source>
</reference>
<dbReference type="InterPro" id="IPR011057">
    <property type="entry name" value="Mss4-like_sf"/>
</dbReference>
<dbReference type="PROSITE" id="PS51891">
    <property type="entry name" value="CENP_V_GFA"/>
    <property type="match status" value="1"/>
</dbReference>
<dbReference type="Gene3D" id="3.90.1590.10">
    <property type="entry name" value="glutathione-dependent formaldehyde- activating enzyme (gfa)"/>
    <property type="match status" value="1"/>
</dbReference>
<proteinExistence type="inferred from homology"/>
<dbReference type="GO" id="GO:0016846">
    <property type="term" value="F:carbon-sulfur lyase activity"/>
    <property type="evidence" value="ECO:0007669"/>
    <property type="project" value="InterPro"/>
</dbReference>
<keyword evidence="2" id="KW-0479">Metal-binding</keyword>
<dbReference type="Pfam" id="PF04828">
    <property type="entry name" value="GFA"/>
    <property type="match status" value="1"/>
</dbReference>
<gene>
    <name evidence="6" type="ORF">DCS45_14685</name>
</gene>
<evidence type="ECO:0000259" key="5">
    <source>
        <dbReference type="PROSITE" id="PS51891"/>
    </source>
</evidence>
<dbReference type="Proteomes" id="UP000264719">
    <property type="component" value="Unassembled WGS sequence"/>
</dbReference>
<feature type="domain" description="CENP-V/GFA" evidence="5">
    <location>
        <begin position="3"/>
        <end position="122"/>
    </location>
</feature>
<comment type="similarity">
    <text evidence="1">Belongs to the Gfa family.</text>
</comment>
<dbReference type="SUPFAM" id="SSF51316">
    <property type="entry name" value="Mss4-like"/>
    <property type="match status" value="1"/>
</dbReference>
<evidence type="ECO:0000313" key="6">
    <source>
        <dbReference type="EMBL" id="HAR53105.1"/>
    </source>
</evidence>
<dbReference type="EMBL" id="DMVW01000136">
    <property type="protein sequence ID" value="HAR53105.1"/>
    <property type="molecule type" value="Genomic_DNA"/>
</dbReference>
<dbReference type="RefSeq" id="WP_009812484.1">
    <property type="nucleotide sequence ID" value="NZ_CAXAXR010000007.1"/>
</dbReference>
<dbReference type="PANTHER" id="PTHR33337">
    <property type="entry name" value="GFA DOMAIN-CONTAINING PROTEIN"/>
    <property type="match status" value="1"/>
</dbReference>
<protein>
    <submittedName>
        <fullName evidence="6">GFA family protein</fullName>
    </submittedName>
</protein>
<accession>A0A348WEZ3</accession>
<evidence type="ECO:0000313" key="7">
    <source>
        <dbReference type="Proteomes" id="UP000264719"/>
    </source>
</evidence>
<keyword evidence="4" id="KW-0456">Lyase</keyword>
<evidence type="ECO:0000256" key="2">
    <source>
        <dbReference type="ARBA" id="ARBA00022723"/>
    </source>
</evidence>
<name>A0A348WEZ3_9RHOB</name>
<dbReference type="InterPro" id="IPR006913">
    <property type="entry name" value="CENP-V/GFA"/>
</dbReference>
<evidence type="ECO:0000256" key="4">
    <source>
        <dbReference type="ARBA" id="ARBA00023239"/>
    </source>
</evidence>
<comment type="caution">
    <text evidence="6">The sequence shown here is derived from an EMBL/GenBank/DDBJ whole genome shotgun (WGS) entry which is preliminary data.</text>
</comment>
<dbReference type="PANTHER" id="PTHR33337:SF40">
    <property type="entry name" value="CENP-V_GFA DOMAIN-CONTAINING PROTEIN-RELATED"/>
    <property type="match status" value="1"/>
</dbReference>
<evidence type="ECO:0000256" key="3">
    <source>
        <dbReference type="ARBA" id="ARBA00022833"/>
    </source>
</evidence>
<dbReference type="GO" id="GO:0046872">
    <property type="term" value="F:metal ion binding"/>
    <property type="evidence" value="ECO:0007669"/>
    <property type="project" value="UniProtKB-KW"/>
</dbReference>
<keyword evidence="3" id="KW-0862">Zinc</keyword>
<sequence length="141" mass="15253">MTSTGSCLCGSVTYRIDHAPETAHACHCGHCQKWSGGVNLSTEVPEAAFHITGGAEHLGTYKSSDWAERCFCKNCGSSIFSRMTAEGPHQGLHYICIGTLDSTEGLRLGDEIFIDRKPACYGFEGTHKRLTEAEFFAMVGG</sequence>
<organism evidence="6 7">
    <name type="scientific">Roseovarius nubinhibens</name>
    <dbReference type="NCBI Taxonomy" id="314263"/>
    <lineage>
        <taxon>Bacteria</taxon>
        <taxon>Pseudomonadati</taxon>
        <taxon>Pseudomonadota</taxon>
        <taxon>Alphaproteobacteria</taxon>
        <taxon>Rhodobacterales</taxon>
        <taxon>Roseobacteraceae</taxon>
        <taxon>Roseovarius</taxon>
    </lineage>
</organism>
<evidence type="ECO:0000256" key="1">
    <source>
        <dbReference type="ARBA" id="ARBA00005495"/>
    </source>
</evidence>